<dbReference type="RefSeq" id="WP_380056146.1">
    <property type="nucleotide sequence ID" value="NZ_JBHSWB010000001.1"/>
</dbReference>
<accession>A0ABW1ZJ86</accession>
<protein>
    <submittedName>
        <fullName evidence="1">Uncharacterized protein</fullName>
    </submittedName>
</protein>
<gene>
    <name evidence="1" type="ORF">ACFP90_11460</name>
</gene>
<reference evidence="2" key="1">
    <citation type="journal article" date="2019" name="Int. J. Syst. Evol. Microbiol.">
        <title>The Global Catalogue of Microorganisms (GCM) 10K type strain sequencing project: providing services to taxonomists for standard genome sequencing and annotation.</title>
        <authorList>
            <consortium name="The Broad Institute Genomics Platform"/>
            <consortium name="The Broad Institute Genome Sequencing Center for Infectious Disease"/>
            <person name="Wu L."/>
            <person name="Ma J."/>
        </authorList>
    </citation>
    <scope>NUCLEOTIDE SEQUENCE [LARGE SCALE GENOMIC DNA]</scope>
    <source>
        <strain evidence="2">CCUG 63830</strain>
    </source>
</reference>
<dbReference type="EMBL" id="JBHSWB010000001">
    <property type="protein sequence ID" value="MFC6660898.1"/>
    <property type="molecule type" value="Genomic_DNA"/>
</dbReference>
<keyword evidence="2" id="KW-1185">Reference proteome</keyword>
<evidence type="ECO:0000313" key="1">
    <source>
        <dbReference type="EMBL" id="MFC6660898.1"/>
    </source>
</evidence>
<comment type="caution">
    <text evidence="1">The sequence shown here is derived from an EMBL/GenBank/DDBJ whole genome shotgun (WGS) entry which is preliminary data.</text>
</comment>
<evidence type="ECO:0000313" key="2">
    <source>
        <dbReference type="Proteomes" id="UP001596317"/>
    </source>
</evidence>
<proteinExistence type="predicted"/>
<organism evidence="1 2">
    <name type="scientific">Deinococcus multiflagellatus</name>
    <dbReference type="NCBI Taxonomy" id="1656887"/>
    <lineage>
        <taxon>Bacteria</taxon>
        <taxon>Thermotogati</taxon>
        <taxon>Deinococcota</taxon>
        <taxon>Deinococci</taxon>
        <taxon>Deinococcales</taxon>
        <taxon>Deinococcaceae</taxon>
        <taxon>Deinococcus</taxon>
    </lineage>
</organism>
<sequence>MVQRPGEVQVLRGGRPLHTYPVPRGQEALTLVSGGTLALVTQPQGQWADYRLQLFDLGTGHLLSQQTQVGRVSRLYALGGDVFVEATSSGGLPLQIAPWCSLCAVRPVAWRLMAGARPRTHRASCSIPRTAPTAPTNPWR</sequence>
<dbReference type="Proteomes" id="UP001596317">
    <property type="component" value="Unassembled WGS sequence"/>
</dbReference>
<name>A0ABW1ZJ86_9DEIO</name>